<evidence type="ECO:0000256" key="7">
    <source>
        <dbReference type="ARBA" id="ARBA00023014"/>
    </source>
</evidence>
<dbReference type="SUPFAM" id="SSF56770">
    <property type="entry name" value="HydA/Nqo6-like"/>
    <property type="match status" value="1"/>
</dbReference>
<evidence type="ECO:0000256" key="4">
    <source>
        <dbReference type="ARBA" id="ARBA00022485"/>
    </source>
</evidence>
<dbReference type="EMBL" id="JAGIYZ010000004">
    <property type="protein sequence ID" value="MBP0463544.1"/>
    <property type="molecule type" value="Genomic_DNA"/>
</dbReference>
<comment type="similarity">
    <text evidence="2">Belongs to the complex I 20 kDa subunit family.</text>
</comment>
<proteinExistence type="inferred from homology"/>
<dbReference type="Pfam" id="PF01058">
    <property type="entry name" value="Oxidored_q6"/>
    <property type="match status" value="1"/>
</dbReference>
<dbReference type="EC" id="1.6.5.11" evidence="10"/>
<name>A0ABS4AQM8_9PROT</name>
<dbReference type="PANTHER" id="PTHR42989">
    <property type="entry name" value="HYDROGENASE-4 COMPONENT I"/>
    <property type="match status" value="1"/>
</dbReference>
<accession>A0ABS4AQM8</accession>
<keyword evidence="10" id="KW-0560">Oxidoreductase</keyword>
<comment type="cofactor">
    <cofactor evidence="1">
        <name>[4Fe-4S] cluster</name>
        <dbReference type="ChEBI" id="CHEBI:49883"/>
    </cofactor>
</comment>
<dbReference type="PANTHER" id="PTHR42989:SF1">
    <property type="entry name" value="FORMATE HYDROGENLYASE SUBUNIT 7-RELATED"/>
    <property type="match status" value="1"/>
</dbReference>
<evidence type="ECO:0000259" key="9">
    <source>
        <dbReference type="Pfam" id="PF01058"/>
    </source>
</evidence>
<keyword evidence="6" id="KW-0408">Iron</keyword>
<organism evidence="10 11">
    <name type="scientific">Roseomonas nitratireducens</name>
    <dbReference type="NCBI Taxonomy" id="2820810"/>
    <lineage>
        <taxon>Bacteria</taxon>
        <taxon>Pseudomonadati</taxon>
        <taxon>Pseudomonadota</taxon>
        <taxon>Alphaproteobacteria</taxon>
        <taxon>Acetobacterales</taxon>
        <taxon>Roseomonadaceae</taxon>
        <taxon>Roseomonas</taxon>
    </lineage>
</organism>
<feature type="domain" description="NADH:ubiquinone oxidoreductase-like 20kDa subunit" evidence="9">
    <location>
        <begin position="56"/>
        <end position="167"/>
    </location>
</feature>
<evidence type="ECO:0000256" key="5">
    <source>
        <dbReference type="ARBA" id="ARBA00022723"/>
    </source>
</evidence>
<keyword evidence="7" id="KW-0411">Iron-sulfur</keyword>
<comment type="caution">
    <text evidence="10">The sequence shown here is derived from an EMBL/GenBank/DDBJ whole genome shotgun (WGS) entry which is preliminary data.</text>
</comment>
<evidence type="ECO:0000256" key="6">
    <source>
        <dbReference type="ARBA" id="ARBA00023004"/>
    </source>
</evidence>
<dbReference type="InterPro" id="IPR006137">
    <property type="entry name" value="NADH_UbQ_OxRdtase-like_20kDa"/>
</dbReference>
<keyword evidence="8" id="KW-0472">Membrane</keyword>
<dbReference type="NCBIfam" id="NF005012">
    <property type="entry name" value="PRK06411.1"/>
    <property type="match status" value="1"/>
</dbReference>
<dbReference type="InterPro" id="IPR052375">
    <property type="entry name" value="Complex_I_20kDa-like"/>
</dbReference>
<keyword evidence="11" id="KW-1185">Reference proteome</keyword>
<evidence type="ECO:0000313" key="10">
    <source>
        <dbReference type="EMBL" id="MBP0463544.1"/>
    </source>
</evidence>
<evidence type="ECO:0000256" key="1">
    <source>
        <dbReference type="ARBA" id="ARBA00001966"/>
    </source>
</evidence>
<protein>
    <submittedName>
        <fullName evidence="10">NADH-quinone oxidoreductase subunit NuoB</fullName>
        <ecNumber evidence="10">1.6.5.11</ecNumber>
    </submittedName>
</protein>
<dbReference type="Proteomes" id="UP000680815">
    <property type="component" value="Unassembled WGS sequence"/>
</dbReference>
<evidence type="ECO:0000256" key="2">
    <source>
        <dbReference type="ARBA" id="ARBA00009173"/>
    </source>
</evidence>
<gene>
    <name evidence="10" type="primary">nuoB</name>
    <name evidence="10" type="ORF">J5Y09_06455</name>
</gene>
<evidence type="ECO:0000313" key="11">
    <source>
        <dbReference type="Proteomes" id="UP000680815"/>
    </source>
</evidence>
<keyword evidence="3" id="KW-1003">Cell membrane</keyword>
<keyword evidence="5" id="KW-0479">Metal-binding</keyword>
<dbReference type="GO" id="GO:0016491">
    <property type="term" value="F:oxidoreductase activity"/>
    <property type="evidence" value="ECO:0007669"/>
    <property type="project" value="UniProtKB-KW"/>
</dbReference>
<evidence type="ECO:0000256" key="8">
    <source>
        <dbReference type="ARBA" id="ARBA00023136"/>
    </source>
</evidence>
<evidence type="ECO:0000256" key="3">
    <source>
        <dbReference type="ARBA" id="ARBA00022475"/>
    </source>
</evidence>
<dbReference type="RefSeq" id="WP_209350932.1">
    <property type="nucleotide sequence ID" value="NZ_JAGIYZ010000004.1"/>
</dbReference>
<reference evidence="10 11" key="1">
    <citation type="submission" date="2021-03" db="EMBL/GenBank/DDBJ databases">
        <authorList>
            <person name="So Y."/>
        </authorList>
    </citation>
    <scope>NUCLEOTIDE SEQUENCE [LARGE SCALE GENOMIC DNA]</scope>
    <source>
        <strain evidence="10 11">PWR1</strain>
    </source>
</reference>
<dbReference type="Gene3D" id="3.40.50.12280">
    <property type="match status" value="1"/>
</dbReference>
<sequence length="176" mass="18394">MLWPRLARALVGRPLTDAAPAVPQPTVAALAERLAATARGRLGRSLAIREVDSGSCNGCELEVNALQNVAYDLERFGLRFVASPRHADVLLVTGPACRNMREAMERALACTPEPRWVVAAGDCAVDGGVFKGSYAVEGGAGAVLPVDLLIPGCPPSPEQLLEGLLALLEAEASGQK</sequence>
<keyword evidence="4" id="KW-0004">4Fe-4S</keyword>